<dbReference type="RefSeq" id="WP_008844262.1">
    <property type="nucleotide sequence ID" value="NZ_BAEN01000037.1"/>
</dbReference>
<dbReference type="SFLD" id="SFLDG00358">
    <property type="entry name" value="Main_(cytGST)"/>
    <property type="match status" value="1"/>
</dbReference>
<organism evidence="3 4">
    <name type="scientific">Aliiglaciecola lipolytica E3</name>
    <dbReference type="NCBI Taxonomy" id="1127673"/>
    <lineage>
        <taxon>Bacteria</taxon>
        <taxon>Pseudomonadati</taxon>
        <taxon>Pseudomonadota</taxon>
        <taxon>Gammaproteobacteria</taxon>
        <taxon>Alteromonadales</taxon>
        <taxon>Alteromonadaceae</taxon>
        <taxon>Aliiglaciecola</taxon>
    </lineage>
</organism>
<dbReference type="InterPro" id="IPR036282">
    <property type="entry name" value="Glutathione-S-Trfase_C_sf"/>
</dbReference>
<dbReference type="STRING" id="1127673.GLIP_1817"/>
<dbReference type="EC" id="2.5.1.18" evidence="3"/>
<comment type="caution">
    <text evidence="3">The sequence shown here is derived from an EMBL/GenBank/DDBJ whole genome shotgun (WGS) entry which is preliminary data.</text>
</comment>
<sequence>MSELTLFAMPGSCSRVSLILLEEANADYQIHWVNLMKGEHKTDAFKLVNPKSKVPALRIDGHVLTENPMIIKFLSERFPEANLLPKTNPGLEEYQQKSDLCFCSSTIHPLVTRFCIPAFFVDEVGLASVKEKAHKALLEALVWVEGKLGDGQWWYGEQWSAMDAYIFWIISRLQRCDFSLASLPNIARHTDTMLRRKSVLSSLAKEQHAIK</sequence>
<dbReference type="Proteomes" id="UP000006334">
    <property type="component" value="Unassembled WGS sequence"/>
</dbReference>
<evidence type="ECO:0000313" key="4">
    <source>
        <dbReference type="Proteomes" id="UP000006334"/>
    </source>
</evidence>
<evidence type="ECO:0000259" key="1">
    <source>
        <dbReference type="PROSITE" id="PS50404"/>
    </source>
</evidence>
<name>K6XRY6_9ALTE</name>
<reference evidence="3 4" key="1">
    <citation type="journal article" date="2017" name="Antonie Van Leeuwenhoek">
        <title>Rhizobium rhizosphaerae sp. nov., a novel species isolated from rice rhizosphere.</title>
        <authorList>
            <person name="Zhao J.J."/>
            <person name="Zhang J."/>
            <person name="Zhang R.J."/>
            <person name="Zhang C.W."/>
            <person name="Yin H.Q."/>
            <person name="Zhang X.X."/>
        </authorList>
    </citation>
    <scope>NUCLEOTIDE SEQUENCE [LARGE SCALE GENOMIC DNA]</scope>
    <source>
        <strain evidence="3 4">E3</strain>
    </source>
</reference>
<dbReference type="InterPro" id="IPR040079">
    <property type="entry name" value="Glutathione_S-Trfase"/>
</dbReference>
<proteinExistence type="predicted"/>
<dbReference type="OrthoDB" id="5242791at2"/>
<dbReference type="Gene3D" id="1.20.1050.10">
    <property type="match status" value="1"/>
</dbReference>
<dbReference type="EMBL" id="BAEN01000037">
    <property type="protein sequence ID" value="GAC14446.1"/>
    <property type="molecule type" value="Genomic_DNA"/>
</dbReference>
<dbReference type="GO" id="GO:0004364">
    <property type="term" value="F:glutathione transferase activity"/>
    <property type="evidence" value="ECO:0007669"/>
    <property type="project" value="UniProtKB-EC"/>
</dbReference>
<dbReference type="PROSITE" id="PS50404">
    <property type="entry name" value="GST_NTER"/>
    <property type="match status" value="1"/>
</dbReference>
<dbReference type="Pfam" id="PF13409">
    <property type="entry name" value="GST_N_2"/>
    <property type="match status" value="1"/>
</dbReference>
<dbReference type="SUPFAM" id="SSF47616">
    <property type="entry name" value="GST C-terminal domain-like"/>
    <property type="match status" value="1"/>
</dbReference>
<dbReference type="AlphaFoldDB" id="K6XRY6"/>
<protein>
    <submittedName>
        <fullName evidence="3">Glutathione S-transferase</fullName>
        <ecNumber evidence="3">2.5.1.18</ecNumber>
    </submittedName>
</protein>
<evidence type="ECO:0000313" key="3">
    <source>
        <dbReference type="EMBL" id="GAC14446.1"/>
    </source>
</evidence>
<dbReference type="eggNOG" id="COG0625">
    <property type="taxonomic scope" value="Bacteria"/>
</dbReference>
<dbReference type="InterPro" id="IPR036249">
    <property type="entry name" value="Thioredoxin-like_sf"/>
</dbReference>
<dbReference type="InterPro" id="IPR004045">
    <property type="entry name" value="Glutathione_S-Trfase_N"/>
</dbReference>
<feature type="domain" description="GST C-terminal" evidence="2">
    <location>
        <begin position="89"/>
        <end position="211"/>
    </location>
</feature>
<dbReference type="CDD" id="cd03057">
    <property type="entry name" value="GST_N_Beta"/>
    <property type="match status" value="1"/>
</dbReference>
<feature type="domain" description="GST N-terminal" evidence="1">
    <location>
        <begin position="1"/>
        <end position="82"/>
    </location>
</feature>
<dbReference type="SUPFAM" id="SSF52833">
    <property type="entry name" value="Thioredoxin-like"/>
    <property type="match status" value="1"/>
</dbReference>
<keyword evidence="4" id="KW-1185">Reference proteome</keyword>
<evidence type="ECO:0000259" key="2">
    <source>
        <dbReference type="PROSITE" id="PS50405"/>
    </source>
</evidence>
<keyword evidence="3" id="KW-0808">Transferase</keyword>
<accession>K6XRY6</accession>
<dbReference type="InterPro" id="IPR010987">
    <property type="entry name" value="Glutathione-S-Trfase_C-like"/>
</dbReference>
<gene>
    <name evidence="3" type="primary">gst</name>
    <name evidence="3" type="ORF">GLIP_1817</name>
</gene>
<dbReference type="PROSITE" id="PS50405">
    <property type="entry name" value="GST_CTER"/>
    <property type="match status" value="1"/>
</dbReference>
<dbReference type="Gene3D" id="3.40.30.10">
    <property type="entry name" value="Glutaredoxin"/>
    <property type="match status" value="1"/>
</dbReference>
<dbReference type="PANTHER" id="PTHR44051">
    <property type="entry name" value="GLUTATHIONE S-TRANSFERASE-RELATED"/>
    <property type="match status" value="1"/>
</dbReference>
<dbReference type="SFLD" id="SFLDS00019">
    <property type="entry name" value="Glutathione_Transferase_(cytos"/>
    <property type="match status" value="1"/>
</dbReference>
<dbReference type="Pfam" id="PF13410">
    <property type="entry name" value="GST_C_2"/>
    <property type="match status" value="1"/>
</dbReference>
<dbReference type="PANTHER" id="PTHR44051:SF8">
    <property type="entry name" value="GLUTATHIONE S-TRANSFERASE GSTA"/>
    <property type="match status" value="1"/>
</dbReference>